<dbReference type="CDD" id="cd14688">
    <property type="entry name" value="bZIP_YAP"/>
    <property type="match status" value="1"/>
</dbReference>
<comment type="subcellular location">
    <subcellularLocation>
        <location evidence="1">Nucleus</location>
    </subcellularLocation>
</comment>
<dbReference type="GeneID" id="54418606"/>
<dbReference type="GO" id="GO:0090575">
    <property type="term" value="C:RNA polymerase II transcription regulator complex"/>
    <property type="evidence" value="ECO:0007669"/>
    <property type="project" value="TreeGrafter"/>
</dbReference>
<accession>A0A6G1G6Y4</accession>
<feature type="region of interest" description="Disordered" evidence="3">
    <location>
        <begin position="317"/>
        <end position="360"/>
    </location>
</feature>
<reference evidence="7" key="2">
    <citation type="submission" date="2020-04" db="EMBL/GenBank/DDBJ databases">
        <authorList>
            <consortium name="NCBI Genome Project"/>
        </authorList>
    </citation>
    <scope>NUCLEOTIDE SEQUENCE</scope>
    <source>
        <strain evidence="7">CBS 781.70</strain>
    </source>
</reference>
<feature type="region of interest" description="Disordered" evidence="3">
    <location>
        <begin position="1"/>
        <end position="130"/>
    </location>
</feature>
<keyword evidence="2" id="KW-0539">Nucleus</keyword>
<feature type="domain" description="BZIP" evidence="4">
    <location>
        <begin position="87"/>
        <end position="151"/>
    </location>
</feature>
<sequence length="428" mass="47252">MAYITDGLSPPLSSGSSAQSPEYNSSDSSLPPVPHSSHHPVILLRPDASQASSTAKTDHGLPLAASRGPLNGTYHIPPRPKPGRKTVNEVPPTKRKQQNREAQRSFRARRQQQKEQLEQDAVNNKKERDDYEGRLEMASRQLTQQEQVIHGLQQRCEAAEGSAGRMNGELVEMRARLVEAEKTVRGKDEVIERLRRQIQMGSNGSSNAAAHRSYSVDQSYVGQTQYSSEHRRSETTSYPGFSSTPSQTPSSDATELPADAAPFKPSPAKQSKRAPDGCDNCTEDQCPCVEQFTNANPEQKRFCEELSRRRAPLSIREMTNPSDVPPHAKRPRLSAAAAPPPDATPCATETKRGTTLDGDGREVKITCAEAFQVFQSYRETEMREREREEEEEEKRKGFSAFEIGVGEALMAMAAMKSGRKGDVEMGDG</sequence>
<proteinExistence type="predicted"/>
<feature type="compositionally biased region" description="Basic and acidic residues" evidence="3">
    <location>
        <begin position="112"/>
        <end position="130"/>
    </location>
</feature>
<dbReference type="RefSeq" id="XP_033535327.1">
    <property type="nucleotide sequence ID" value="XM_033678036.1"/>
</dbReference>
<feature type="region of interest" description="Disordered" evidence="3">
    <location>
        <begin position="220"/>
        <end position="277"/>
    </location>
</feature>
<organism evidence="5">
    <name type="scientific">Eremomyces bilateralis CBS 781.70</name>
    <dbReference type="NCBI Taxonomy" id="1392243"/>
    <lineage>
        <taxon>Eukaryota</taxon>
        <taxon>Fungi</taxon>
        <taxon>Dikarya</taxon>
        <taxon>Ascomycota</taxon>
        <taxon>Pezizomycotina</taxon>
        <taxon>Dothideomycetes</taxon>
        <taxon>Dothideomycetes incertae sedis</taxon>
        <taxon>Eremomycetales</taxon>
        <taxon>Eremomycetaceae</taxon>
        <taxon>Eremomyces</taxon>
    </lineage>
</organism>
<protein>
    <recommendedName>
        <fullName evidence="4">BZIP domain-containing protein</fullName>
    </recommendedName>
</protein>
<dbReference type="PANTHER" id="PTHR40621">
    <property type="entry name" value="TRANSCRIPTION FACTOR KAPC-RELATED"/>
    <property type="match status" value="1"/>
</dbReference>
<dbReference type="PANTHER" id="PTHR40621:SF7">
    <property type="entry name" value="BZIP DOMAIN-CONTAINING PROTEIN"/>
    <property type="match status" value="1"/>
</dbReference>
<evidence type="ECO:0000256" key="2">
    <source>
        <dbReference type="ARBA" id="ARBA00023242"/>
    </source>
</evidence>
<feature type="compositionally biased region" description="Basic and acidic residues" evidence="3">
    <location>
        <begin position="349"/>
        <end position="360"/>
    </location>
</feature>
<dbReference type="GO" id="GO:0000976">
    <property type="term" value="F:transcription cis-regulatory region binding"/>
    <property type="evidence" value="ECO:0007669"/>
    <property type="project" value="InterPro"/>
</dbReference>
<reference evidence="7" key="3">
    <citation type="submission" date="2025-04" db="UniProtKB">
        <authorList>
            <consortium name="RefSeq"/>
        </authorList>
    </citation>
    <scope>IDENTIFICATION</scope>
    <source>
        <strain evidence="7">CBS 781.70</strain>
    </source>
</reference>
<dbReference type="AlphaFoldDB" id="A0A6G1G6Y4"/>
<feature type="compositionally biased region" description="Polar residues" evidence="3">
    <location>
        <begin position="235"/>
        <end position="253"/>
    </location>
</feature>
<dbReference type="SMART" id="SM00338">
    <property type="entry name" value="BRLZ"/>
    <property type="match status" value="1"/>
</dbReference>
<evidence type="ECO:0000256" key="3">
    <source>
        <dbReference type="SAM" id="MobiDB-lite"/>
    </source>
</evidence>
<dbReference type="GO" id="GO:0001228">
    <property type="term" value="F:DNA-binding transcription activator activity, RNA polymerase II-specific"/>
    <property type="evidence" value="ECO:0007669"/>
    <property type="project" value="TreeGrafter"/>
</dbReference>
<dbReference type="InterPro" id="IPR050936">
    <property type="entry name" value="AP-1-like"/>
</dbReference>
<evidence type="ECO:0000313" key="7">
    <source>
        <dbReference type="RefSeq" id="XP_033535327.1"/>
    </source>
</evidence>
<keyword evidence="6" id="KW-1185">Reference proteome</keyword>
<name>A0A6G1G6Y4_9PEZI</name>
<dbReference type="InterPro" id="IPR046347">
    <property type="entry name" value="bZIP_sf"/>
</dbReference>
<evidence type="ECO:0000259" key="4">
    <source>
        <dbReference type="SMART" id="SM00338"/>
    </source>
</evidence>
<evidence type="ECO:0000313" key="5">
    <source>
        <dbReference type="EMBL" id="KAF1813696.1"/>
    </source>
</evidence>
<gene>
    <name evidence="5 7" type="ORF">P152DRAFT_448111</name>
</gene>
<dbReference type="SUPFAM" id="SSF57959">
    <property type="entry name" value="Leucine zipper domain"/>
    <property type="match status" value="1"/>
</dbReference>
<feature type="region of interest" description="Disordered" evidence="3">
    <location>
        <begin position="379"/>
        <end position="399"/>
    </location>
</feature>
<dbReference type="InterPro" id="IPR004827">
    <property type="entry name" value="bZIP"/>
</dbReference>
<evidence type="ECO:0000313" key="6">
    <source>
        <dbReference type="Proteomes" id="UP000504638"/>
    </source>
</evidence>
<reference evidence="5 7" key="1">
    <citation type="submission" date="2020-01" db="EMBL/GenBank/DDBJ databases">
        <authorList>
            <consortium name="DOE Joint Genome Institute"/>
            <person name="Haridas S."/>
            <person name="Albert R."/>
            <person name="Binder M."/>
            <person name="Bloem J."/>
            <person name="Labutti K."/>
            <person name="Salamov A."/>
            <person name="Andreopoulos B."/>
            <person name="Baker S.E."/>
            <person name="Barry K."/>
            <person name="Bills G."/>
            <person name="Bluhm B.H."/>
            <person name="Cannon C."/>
            <person name="Castanera R."/>
            <person name="Culley D.E."/>
            <person name="Daum C."/>
            <person name="Ezra D."/>
            <person name="Gonzalez J.B."/>
            <person name="Henrissat B."/>
            <person name="Kuo A."/>
            <person name="Liang C."/>
            <person name="Lipzen A."/>
            <person name="Lutzoni F."/>
            <person name="Magnuson J."/>
            <person name="Mondo S."/>
            <person name="Nolan M."/>
            <person name="Ohm R."/>
            <person name="Pangilinan J."/>
            <person name="Park H.-J."/>
            <person name="Ramirez L."/>
            <person name="Alfaro M."/>
            <person name="Sun H."/>
            <person name="Tritt A."/>
            <person name="Yoshinaga Y."/>
            <person name="Zwiers L.-H."/>
            <person name="Turgeon B.G."/>
            <person name="Goodwin S.B."/>
            <person name="Spatafora J.W."/>
            <person name="Crous P.W."/>
            <person name="Grigoriev I.V."/>
        </authorList>
    </citation>
    <scope>NUCLEOTIDE SEQUENCE</scope>
    <source>
        <strain evidence="5 7">CBS 781.70</strain>
    </source>
</reference>
<evidence type="ECO:0000256" key="1">
    <source>
        <dbReference type="ARBA" id="ARBA00004123"/>
    </source>
</evidence>
<feature type="compositionally biased region" description="Low complexity" evidence="3">
    <location>
        <begin position="7"/>
        <end position="17"/>
    </location>
</feature>
<dbReference type="EMBL" id="ML975154">
    <property type="protein sequence ID" value="KAF1813696.1"/>
    <property type="molecule type" value="Genomic_DNA"/>
</dbReference>
<dbReference type="Gene3D" id="1.20.5.170">
    <property type="match status" value="1"/>
</dbReference>
<dbReference type="Proteomes" id="UP000504638">
    <property type="component" value="Unplaced"/>
</dbReference>